<dbReference type="SMART" id="SM00233">
    <property type="entry name" value="PH"/>
    <property type="match status" value="1"/>
</dbReference>
<dbReference type="GO" id="GO:0006654">
    <property type="term" value="P:phosphatidic acid biosynthetic process"/>
    <property type="evidence" value="ECO:0007669"/>
    <property type="project" value="InterPro"/>
</dbReference>
<evidence type="ECO:0000256" key="4">
    <source>
        <dbReference type="ARBA" id="ARBA00022963"/>
    </source>
</evidence>
<comment type="caution">
    <text evidence="9">The sequence shown here is derived from an EMBL/GenBank/DDBJ whole genome shotgun (WGS) entry which is preliminary data.</text>
</comment>
<evidence type="ECO:0000313" key="9">
    <source>
        <dbReference type="EMBL" id="CAL1290305.1"/>
    </source>
</evidence>
<dbReference type="InterPro" id="IPR016555">
    <property type="entry name" value="PLipase_D_euk"/>
</dbReference>
<evidence type="ECO:0000256" key="5">
    <source>
        <dbReference type="ARBA" id="ARBA00023098"/>
    </source>
</evidence>
<organism evidence="9 10">
    <name type="scientific">Larinioides sclopetarius</name>
    <dbReference type="NCBI Taxonomy" id="280406"/>
    <lineage>
        <taxon>Eukaryota</taxon>
        <taxon>Metazoa</taxon>
        <taxon>Ecdysozoa</taxon>
        <taxon>Arthropoda</taxon>
        <taxon>Chelicerata</taxon>
        <taxon>Arachnida</taxon>
        <taxon>Araneae</taxon>
        <taxon>Araneomorphae</taxon>
        <taxon>Entelegynae</taxon>
        <taxon>Araneoidea</taxon>
        <taxon>Araneidae</taxon>
        <taxon>Larinioides</taxon>
    </lineage>
</organism>
<dbReference type="PANTHER" id="PTHR18896">
    <property type="entry name" value="PHOSPHOLIPASE D"/>
    <property type="match status" value="1"/>
</dbReference>
<dbReference type="AlphaFoldDB" id="A0AAV2B207"/>
<protein>
    <recommendedName>
        <fullName evidence="6">Phospholipase</fullName>
        <ecNumber evidence="6">3.1.4.4</ecNumber>
    </recommendedName>
</protein>
<keyword evidence="5" id="KW-0443">Lipid metabolism</keyword>
<dbReference type="Pfam" id="PF13091">
    <property type="entry name" value="PLDc_2"/>
    <property type="match status" value="1"/>
</dbReference>
<feature type="region of interest" description="Disordered" evidence="7">
    <location>
        <begin position="1"/>
        <end position="32"/>
    </location>
</feature>
<dbReference type="SMART" id="SM00155">
    <property type="entry name" value="PLDc"/>
    <property type="match status" value="2"/>
</dbReference>
<dbReference type="GO" id="GO:0060627">
    <property type="term" value="P:regulation of vesicle-mediated transport"/>
    <property type="evidence" value="ECO:0007669"/>
    <property type="project" value="TreeGrafter"/>
</dbReference>
<accession>A0AAV2B207</accession>
<evidence type="ECO:0000259" key="8">
    <source>
        <dbReference type="PROSITE" id="PS50035"/>
    </source>
</evidence>
<name>A0AAV2B207_9ARAC</name>
<dbReference type="CDD" id="cd09138">
    <property type="entry name" value="PLDc_vPLD1_2_yPLD_like_1"/>
    <property type="match status" value="1"/>
</dbReference>
<feature type="compositionally biased region" description="Acidic residues" evidence="7">
    <location>
        <begin position="1"/>
        <end position="14"/>
    </location>
</feature>
<keyword evidence="4 6" id="KW-0442">Lipid degradation</keyword>
<dbReference type="PANTHER" id="PTHR18896:SF76">
    <property type="entry name" value="PHOSPHOLIPASE"/>
    <property type="match status" value="1"/>
</dbReference>
<dbReference type="GO" id="GO:0004630">
    <property type="term" value="F:phospholipase D activity"/>
    <property type="evidence" value="ECO:0007669"/>
    <property type="project" value="UniProtKB-UniRule"/>
</dbReference>
<dbReference type="EMBL" id="CAXIEN010000262">
    <property type="protein sequence ID" value="CAL1290305.1"/>
    <property type="molecule type" value="Genomic_DNA"/>
</dbReference>
<dbReference type="InterPro" id="IPR025202">
    <property type="entry name" value="PLD-like_dom"/>
</dbReference>
<dbReference type="Pfam" id="PF00614">
    <property type="entry name" value="PLDc"/>
    <property type="match status" value="1"/>
</dbReference>
<reference evidence="9 10" key="1">
    <citation type="submission" date="2024-04" db="EMBL/GenBank/DDBJ databases">
        <authorList>
            <person name="Rising A."/>
            <person name="Reimegard J."/>
            <person name="Sonavane S."/>
            <person name="Akerstrom W."/>
            <person name="Nylinder S."/>
            <person name="Hedman E."/>
            <person name="Kallberg Y."/>
        </authorList>
    </citation>
    <scope>NUCLEOTIDE SEQUENCE [LARGE SCALE GENOMIC DNA]</scope>
</reference>
<gene>
    <name evidence="9" type="ORF">LARSCL_LOCUS16402</name>
</gene>
<dbReference type="PROSITE" id="PS50035">
    <property type="entry name" value="PLD"/>
    <property type="match status" value="2"/>
</dbReference>
<keyword evidence="3 6" id="KW-0378">Hydrolase</keyword>
<dbReference type="Proteomes" id="UP001497382">
    <property type="component" value="Unassembled WGS sequence"/>
</dbReference>
<dbReference type="CDD" id="cd09141">
    <property type="entry name" value="PLDc_vPLD1_2_yPLD_like_2"/>
    <property type="match status" value="1"/>
</dbReference>
<dbReference type="GO" id="GO:0035556">
    <property type="term" value="P:intracellular signal transduction"/>
    <property type="evidence" value="ECO:0007669"/>
    <property type="project" value="InterPro"/>
</dbReference>
<sequence length="987" mass="114518">MNEEEVMSEEEPLLADDSGRSSENESETGLGSIPYSRIQSQCLPFEDSTLKRLVPGCRITVSIQEAYYKDKKCWLEKDRRRPSVVLRNSKVPKVPTFPLTSDVVKRKKDLTWRMAALESYLQSVLDVSNFRNLPETLEFLEIGPLAFVDELGPKTKEGFIKRRCNHRDTRFGHFGQFCGLHVCPFWKERWLFIKENFVGFLDPRHGHIDSIFLFDTGFRVRKTKRNDGILLQNLSRKLFLKCENERQAEAWALEFHLILDRGSKDFVHANRYDSFAPVRPLSECRWIVDGATYFEAVAEVLDKAKEEIYITDWWLTPEIYLKRPTIHGHYWQLDYVLRRKAREGVQIYILLYKELEVALGINSYHTQKKLKKMHKNIKVIRHPEVSKGVLLWAHHEKIVCVDQSYAFVGGLDLCYGRWDDYQHRLSDFGEFEKKLHVLRHPSIPRKESSLLKETRSTSSVPELSSEVEMVKVQQTQPGNPETGHFRSAVRKYQATRTFKDIKKRLSMEAAMDEFQPEVEKLFSALQPSDRRRTIQEMALKALGMDRKFQLWHGKDYANFIFKDLYNLHQPYSDNIDRKVTPRMPWHDVGLFVQGKIARDIARHFILRWNHAKAEVCPRDSTYPYLMPKAYANLGDNLPSILADNITGTIFRAECQVLRSLSHWSGGISVTECSIQNAYIGIIQESKHFLYIENQFFVTQPSGENNIFNGIADALYNRILKAHRSKTSFHVFVVIPLLPAFEGELGTGTGTCIQAVSYWNYKSICRGHTSLYERLSRHMEDPSQYISFCGLRTHGVLNYKLVTELIYVHSKMLIADDQVAIIGSANINDRSMLGRRDSEIAVVVRDTHFLEKEEGRLHEAGRFCYSLRNAIFREHLGLMKSSKFNAELRDPSSPKFFKDLWAKTAINNTEVYEEVFRCIPSDKAHTFRELKVFQSVPNLASTNPEEATKKLKEICGYLVLFPFFFLCDEKLAPTLSTKERYLPVSVWT</sequence>
<comment type="catalytic activity">
    <reaction evidence="1 6">
        <text>a 1,2-diacyl-sn-glycero-3-phosphocholine + H2O = a 1,2-diacyl-sn-glycero-3-phosphate + choline + H(+)</text>
        <dbReference type="Rhea" id="RHEA:14445"/>
        <dbReference type="ChEBI" id="CHEBI:15354"/>
        <dbReference type="ChEBI" id="CHEBI:15377"/>
        <dbReference type="ChEBI" id="CHEBI:15378"/>
        <dbReference type="ChEBI" id="CHEBI:57643"/>
        <dbReference type="ChEBI" id="CHEBI:58608"/>
        <dbReference type="EC" id="3.1.4.4"/>
    </reaction>
</comment>
<feature type="domain" description="PLD phosphodiesterase" evidence="8">
    <location>
        <begin position="390"/>
        <end position="417"/>
    </location>
</feature>
<evidence type="ECO:0000256" key="2">
    <source>
        <dbReference type="ARBA" id="ARBA00022737"/>
    </source>
</evidence>
<dbReference type="InterPro" id="IPR001849">
    <property type="entry name" value="PH_domain"/>
</dbReference>
<comment type="similarity">
    <text evidence="6">Belongs to the phospholipase D family.</text>
</comment>
<evidence type="ECO:0000256" key="6">
    <source>
        <dbReference type="PIRNR" id="PIRNR009376"/>
    </source>
</evidence>
<dbReference type="FunFam" id="3.30.870.10:FF:000011">
    <property type="entry name" value="Phospholipase"/>
    <property type="match status" value="1"/>
</dbReference>
<keyword evidence="2" id="KW-0677">Repeat</keyword>
<dbReference type="SUPFAM" id="SSF56024">
    <property type="entry name" value="Phospholipase D/nuclease"/>
    <property type="match status" value="2"/>
</dbReference>
<dbReference type="Gene3D" id="3.30.870.10">
    <property type="entry name" value="Endonuclease Chain A"/>
    <property type="match status" value="3"/>
</dbReference>
<proteinExistence type="inferred from homology"/>
<evidence type="ECO:0000313" key="10">
    <source>
        <dbReference type="Proteomes" id="UP001497382"/>
    </source>
</evidence>
<dbReference type="GO" id="GO:0009395">
    <property type="term" value="P:phospholipid catabolic process"/>
    <property type="evidence" value="ECO:0007669"/>
    <property type="project" value="TreeGrafter"/>
</dbReference>
<evidence type="ECO:0000256" key="7">
    <source>
        <dbReference type="SAM" id="MobiDB-lite"/>
    </source>
</evidence>
<dbReference type="EC" id="3.1.4.4" evidence="6"/>
<dbReference type="PIRSF" id="PIRSF009376">
    <property type="entry name" value="Phospholipase_D_euk"/>
    <property type="match status" value="1"/>
</dbReference>
<keyword evidence="10" id="KW-1185">Reference proteome</keyword>
<evidence type="ECO:0000256" key="1">
    <source>
        <dbReference type="ARBA" id="ARBA00000798"/>
    </source>
</evidence>
<dbReference type="InterPro" id="IPR015679">
    <property type="entry name" value="PLipase_D_fam"/>
</dbReference>
<dbReference type="InterPro" id="IPR001736">
    <property type="entry name" value="PLipase_D/transphosphatidylase"/>
</dbReference>
<evidence type="ECO:0000256" key="3">
    <source>
        <dbReference type="ARBA" id="ARBA00022801"/>
    </source>
</evidence>
<feature type="domain" description="PLD phosphodiesterase" evidence="8">
    <location>
        <begin position="803"/>
        <end position="830"/>
    </location>
</feature>